<dbReference type="GO" id="GO:0006754">
    <property type="term" value="P:ATP biosynthetic process"/>
    <property type="evidence" value="ECO:0007669"/>
    <property type="project" value="TreeGrafter"/>
</dbReference>
<evidence type="ECO:0000256" key="1">
    <source>
        <dbReference type="ARBA" id="ARBA00022801"/>
    </source>
</evidence>
<dbReference type="SUPFAM" id="SSF53254">
    <property type="entry name" value="Phosphoglycerate mutase-like"/>
    <property type="match status" value="1"/>
</dbReference>
<evidence type="ECO:0000313" key="3">
    <source>
        <dbReference type="EMBL" id="NKX53521.1"/>
    </source>
</evidence>
<reference evidence="3 4" key="1">
    <citation type="submission" date="2020-04" db="EMBL/GenBank/DDBJ databases">
        <title>Arthrobacter sp. nov.</title>
        <authorList>
            <person name="Liu S."/>
        </authorList>
    </citation>
    <scope>NUCLEOTIDE SEQUENCE [LARGE SCALE GENOMIC DNA]</scope>
    <source>
        <strain evidence="3 4">E918</strain>
    </source>
</reference>
<dbReference type="SUPFAM" id="SSF55811">
    <property type="entry name" value="Nudix"/>
    <property type="match status" value="1"/>
</dbReference>
<dbReference type="Proteomes" id="UP000544090">
    <property type="component" value="Unassembled WGS sequence"/>
</dbReference>
<dbReference type="Gene3D" id="3.40.50.1240">
    <property type="entry name" value="Phosphoglycerate mutase-like"/>
    <property type="match status" value="1"/>
</dbReference>
<accession>A0A7X6HAL9</accession>
<dbReference type="Gene3D" id="3.90.79.10">
    <property type="entry name" value="Nucleoside Triphosphate Pyrophosphohydrolase"/>
    <property type="match status" value="1"/>
</dbReference>
<name>A0A7X6HAL9_9MICC</name>
<dbReference type="Pfam" id="PF00300">
    <property type="entry name" value="His_Phos_1"/>
    <property type="match status" value="1"/>
</dbReference>
<organism evidence="3 4">
    <name type="scientific">Arthrobacter mobilis</name>
    <dbReference type="NCBI Taxonomy" id="2724944"/>
    <lineage>
        <taxon>Bacteria</taxon>
        <taxon>Bacillati</taxon>
        <taxon>Actinomycetota</taxon>
        <taxon>Actinomycetes</taxon>
        <taxon>Micrococcales</taxon>
        <taxon>Micrococcaceae</taxon>
        <taxon>Arthrobacter</taxon>
    </lineage>
</organism>
<keyword evidence="1 3" id="KW-0378">Hydrolase</keyword>
<dbReference type="AlphaFoldDB" id="A0A7X6HAL9"/>
<dbReference type="SMART" id="SM00855">
    <property type="entry name" value="PGAM"/>
    <property type="match status" value="1"/>
</dbReference>
<feature type="domain" description="Nudix hydrolase" evidence="2">
    <location>
        <begin position="19"/>
        <end position="143"/>
    </location>
</feature>
<dbReference type="InterPro" id="IPR029033">
    <property type="entry name" value="His_PPase_superfam"/>
</dbReference>
<dbReference type="CDD" id="cd03673">
    <property type="entry name" value="NUDIX_Ap6A_hydrolase"/>
    <property type="match status" value="1"/>
</dbReference>
<gene>
    <name evidence="3" type="ORF">HGG74_02990</name>
</gene>
<keyword evidence="4" id="KW-1185">Reference proteome</keyword>
<dbReference type="GO" id="GO:0006167">
    <property type="term" value="P:AMP biosynthetic process"/>
    <property type="evidence" value="ECO:0007669"/>
    <property type="project" value="TreeGrafter"/>
</dbReference>
<sequence length="322" mass="36097">MEETAPAPAPDPLAGPVAVTAAGALCWRVRENKLQVLLIHRPRYRDWSWPKGKLDSGETLPECAVRELREEIQVDVQLGIPLPTVRYRISSGIKEVFYWAARLQDVEPVPDGTEVDEVKWCPVDEALELLSNPSDREPLEELITAHSRGDLETYPFIVVRHAKAKPRSTWNKAEGERPLAATGRRQALAVCRMLTAWRPKRIASSPWVRCVQTITPYVEAQQVKKLRTVPQLTEHAAERSPKKARAAIEALLDKQKSTAVCTHRPVLPQVFKVMEKRMSPKLAGKLPAADPYLHPGGIIVCQISVKHPGRIVSVEQFDAYDD</sequence>
<dbReference type="InterPro" id="IPR015797">
    <property type="entry name" value="NUDIX_hydrolase-like_dom_sf"/>
</dbReference>
<dbReference type="PROSITE" id="PS51462">
    <property type="entry name" value="NUDIX"/>
    <property type="match status" value="1"/>
</dbReference>
<dbReference type="PANTHER" id="PTHR21340:SF0">
    <property type="entry name" value="BIS(5'-NUCLEOSYL)-TETRAPHOSPHATASE [ASYMMETRICAL]"/>
    <property type="match status" value="1"/>
</dbReference>
<dbReference type="InterPro" id="IPR000086">
    <property type="entry name" value="NUDIX_hydrolase_dom"/>
</dbReference>
<dbReference type="EMBL" id="JAAZSQ010000002">
    <property type="protein sequence ID" value="NKX53521.1"/>
    <property type="molecule type" value="Genomic_DNA"/>
</dbReference>
<proteinExistence type="predicted"/>
<dbReference type="GO" id="GO:0004081">
    <property type="term" value="F:bis(5'-nucleosyl)-tetraphosphatase (asymmetrical) activity"/>
    <property type="evidence" value="ECO:0007669"/>
    <property type="project" value="TreeGrafter"/>
</dbReference>
<dbReference type="Pfam" id="PF00293">
    <property type="entry name" value="NUDIX"/>
    <property type="match status" value="1"/>
</dbReference>
<dbReference type="CDD" id="cd07067">
    <property type="entry name" value="HP_PGM_like"/>
    <property type="match status" value="1"/>
</dbReference>
<evidence type="ECO:0000259" key="2">
    <source>
        <dbReference type="PROSITE" id="PS51462"/>
    </source>
</evidence>
<comment type="caution">
    <text evidence="3">The sequence shown here is derived from an EMBL/GenBank/DDBJ whole genome shotgun (WGS) entry which is preliminary data.</text>
</comment>
<evidence type="ECO:0000313" key="4">
    <source>
        <dbReference type="Proteomes" id="UP000544090"/>
    </source>
</evidence>
<protein>
    <submittedName>
        <fullName evidence="3">NUDIX hydrolase</fullName>
    </submittedName>
</protein>
<dbReference type="PANTHER" id="PTHR21340">
    <property type="entry name" value="DIADENOSINE 5,5-P1,P4-TETRAPHOSPHATE PYROPHOSPHOHYDROLASE MUTT"/>
    <property type="match status" value="1"/>
</dbReference>
<dbReference type="InterPro" id="IPR013078">
    <property type="entry name" value="His_Pase_superF_clade-1"/>
</dbReference>
<dbReference type="InterPro" id="IPR051325">
    <property type="entry name" value="Nudix_hydrolase_domain"/>
</dbReference>